<gene>
    <name evidence="1" type="ORF">CEXT_367141</name>
</gene>
<sequence>MSKLVFYKQSHIHCIDSWFHDETEAKEEKKSPTYSNRNRSKNCAAMTHRFRNIPFTNTLSLFSEVIKSFSNIVKVILWYSKTVGAVFFIAAQCKGSYFGKAYIYAGGSERIG</sequence>
<evidence type="ECO:0000313" key="2">
    <source>
        <dbReference type="Proteomes" id="UP001054945"/>
    </source>
</evidence>
<name>A0AAV4MMZ7_CAEEX</name>
<reference evidence="1 2" key="1">
    <citation type="submission" date="2021-06" db="EMBL/GenBank/DDBJ databases">
        <title>Caerostris extrusa draft genome.</title>
        <authorList>
            <person name="Kono N."/>
            <person name="Arakawa K."/>
        </authorList>
    </citation>
    <scope>NUCLEOTIDE SEQUENCE [LARGE SCALE GENOMIC DNA]</scope>
</reference>
<organism evidence="1 2">
    <name type="scientific">Caerostris extrusa</name>
    <name type="common">Bark spider</name>
    <name type="synonym">Caerostris bankana</name>
    <dbReference type="NCBI Taxonomy" id="172846"/>
    <lineage>
        <taxon>Eukaryota</taxon>
        <taxon>Metazoa</taxon>
        <taxon>Ecdysozoa</taxon>
        <taxon>Arthropoda</taxon>
        <taxon>Chelicerata</taxon>
        <taxon>Arachnida</taxon>
        <taxon>Araneae</taxon>
        <taxon>Araneomorphae</taxon>
        <taxon>Entelegynae</taxon>
        <taxon>Araneoidea</taxon>
        <taxon>Araneidae</taxon>
        <taxon>Caerostris</taxon>
    </lineage>
</organism>
<evidence type="ECO:0000313" key="1">
    <source>
        <dbReference type="EMBL" id="GIX72912.1"/>
    </source>
</evidence>
<comment type="caution">
    <text evidence="1">The sequence shown here is derived from an EMBL/GenBank/DDBJ whole genome shotgun (WGS) entry which is preliminary data.</text>
</comment>
<dbReference type="EMBL" id="BPLR01002357">
    <property type="protein sequence ID" value="GIX72912.1"/>
    <property type="molecule type" value="Genomic_DNA"/>
</dbReference>
<protein>
    <submittedName>
        <fullName evidence="1">Uncharacterized protein</fullName>
    </submittedName>
</protein>
<dbReference type="AlphaFoldDB" id="A0AAV4MMZ7"/>
<dbReference type="Proteomes" id="UP001054945">
    <property type="component" value="Unassembled WGS sequence"/>
</dbReference>
<proteinExistence type="predicted"/>
<keyword evidence="2" id="KW-1185">Reference proteome</keyword>
<accession>A0AAV4MMZ7</accession>